<evidence type="ECO:0000259" key="16">
    <source>
        <dbReference type="PROSITE" id="PS50110"/>
    </source>
</evidence>
<dbReference type="SMART" id="SM00342">
    <property type="entry name" value="HTH_ARAC"/>
    <property type="match status" value="1"/>
</dbReference>
<keyword evidence="7" id="KW-0067">ATP-binding</keyword>
<evidence type="ECO:0000313" key="17">
    <source>
        <dbReference type="EMBL" id="MBR8534584.1"/>
    </source>
</evidence>
<feature type="domain" description="Response regulatory" evidence="16">
    <location>
        <begin position="1122"/>
        <end position="1237"/>
    </location>
</feature>
<dbReference type="InterPro" id="IPR011110">
    <property type="entry name" value="Reg_prop"/>
</dbReference>
<reference evidence="17" key="1">
    <citation type="journal article" date="2018" name="Int. J. Syst. Evol. Microbiol.">
        <title>Carboxylicivirga sediminis sp. nov., isolated from coastal sediment.</title>
        <authorList>
            <person name="Wang F.Q."/>
            <person name="Ren L.H."/>
            <person name="Zou R.J."/>
            <person name="Sun Y.Z."/>
            <person name="Liu X.J."/>
            <person name="Jiang F."/>
            <person name="Liu L.J."/>
        </authorList>
    </citation>
    <scope>NUCLEOTIDE SEQUENCE</scope>
    <source>
        <strain evidence="17">JR1</strain>
    </source>
</reference>
<dbReference type="Gene3D" id="2.130.10.10">
    <property type="entry name" value="YVTN repeat-like/Quinoprotein amine dehydrogenase"/>
    <property type="match status" value="2"/>
</dbReference>
<evidence type="ECO:0000313" key="18">
    <source>
        <dbReference type="Proteomes" id="UP000679220"/>
    </source>
</evidence>
<evidence type="ECO:0000256" key="1">
    <source>
        <dbReference type="ARBA" id="ARBA00000085"/>
    </source>
</evidence>
<dbReference type="SUPFAM" id="SSF46689">
    <property type="entry name" value="Homeodomain-like"/>
    <property type="match status" value="1"/>
</dbReference>
<dbReference type="EC" id="2.7.13.3" evidence="2"/>
<keyword evidence="13" id="KW-0472">Membrane</keyword>
<dbReference type="SUPFAM" id="SSF52172">
    <property type="entry name" value="CheY-like"/>
    <property type="match status" value="1"/>
</dbReference>
<dbReference type="PRINTS" id="PR00344">
    <property type="entry name" value="BCTRLSENSOR"/>
</dbReference>
<dbReference type="InterPro" id="IPR018060">
    <property type="entry name" value="HTH_AraC"/>
</dbReference>
<gene>
    <name evidence="17" type="ORF">KDU71_03360</name>
</gene>
<dbReference type="InterPro" id="IPR011123">
    <property type="entry name" value="Y_Y_Y"/>
</dbReference>
<dbReference type="SUPFAM" id="SSF63829">
    <property type="entry name" value="Calcium-dependent phosphotriesterase"/>
    <property type="match status" value="3"/>
</dbReference>
<dbReference type="PROSITE" id="PS50109">
    <property type="entry name" value="HIS_KIN"/>
    <property type="match status" value="1"/>
</dbReference>
<dbReference type="Gene3D" id="3.40.50.2300">
    <property type="match status" value="1"/>
</dbReference>
<dbReference type="RefSeq" id="WP_212188486.1">
    <property type="nucleotide sequence ID" value="NZ_JAGTAR010000003.1"/>
</dbReference>
<keyword evidence="6" id="KW-0418">Kinase</keyword>
<dbReference type="Pfam" id="PF00072">
    <property type="entry name" value="Response_reg"/>
    <property type="match status" value="1"/>
</dbReference>
<name>A0A941IWP8_9BACT</name>
<accession>A0A941IWP8</accession>
<feature type="domain" description="Histidine kinase" evidence="15">
    <location>
        <begin position="865"/>
        <end position="1082"/>
    </location>
</feature>
<evidence type="ECO:0000256" key="13">
    <source>
        <dbReference type="SAM" id="Phobius"/>
    </source>
</evidence>
<dbReference type="InterPro" id="IPR001789">
    <property type="entry name" value="Sig_transdc_resp-reg_receiver"/>
</dbReference>
<dbReference type="InterPro" id="IPR004358">
    <property type="entry name" value="Sig_transdc_His_kin-like_C"/>
</dbReference>
<dbReference type="Pfam" id="PF12833">
    <property type="entry name" value="HTH_18"/>
    <property type="match status" value="1"/>
</dbReference>
<dbReference type="CDD" id="cd00075">
    <property type="entry name" value="HATPase"/>
    <property type="match status" value="1"/>
</dbReference>
<keyword evidence="3 12" id="KW-0597">Phosphoprotein</keyword>
<dbReference type="InterPro" id="IPR005467">
    <property type="entry name" value="His_kinase_dom"/>
</dbReference>
<dbReference type="InterPro" id="IPR003594">
    <property type="entry name" value="HATPase_dom"/>
</dbReference>
<dbReference type="FunFam" id="3.40.50.2300:FF:000138">
    <property type="entry name" value="Two-component system sensor histidine kinase/response regulator"/>
    <property type="match status" value="1"/>
</dbReference>
<dbReference type="InterPro" id="IPR011006">
    <property type="entry name" value="CheY-like_superfamily"/>
</dbReference>
<keyword evidence="9" id="KW-0805">Transcription regulation</keyword>
<dbReference type="GO" id="GO:0000155">
    <property type="term" value="F:phosphorelay sensor kinase activity"/>
    <property type="evidence" value="ECO:0007669"/>
    <property type="project" value="InterPro"/>
</dbReference>
<dbReference type="InterPro" id="IPR036890">
    <property type="entry name" value="HATPase_C_sf"/>
</dbReference>
<dbReference type="Gene3D" id="1.10.287.130">
    <property type="match status" value="1"/>
</dbReference>
<keyword evidence="13" id="KW-1133">Transmembrane helix</keyword>
<comment type="caution">
    <text evidence="17">The sequence shown here is derived from an EMBL/GenBank/DDBJ whole genome shotgun (WGS) entry which is preliminary data.</text>
</comment>
<dbReference type="Gene3D" id="1.10.10.60">
    <property type="entry name" value="Homeodomain-like"/>
    <property type="match status" value="1"/>
</dbReference>
<feature type="domain" description="HTH araC/xylS-type" evidence="14">
    <location>
        <begin position="1269"/>
        <end position="1368"/>
    </location>
</feature>
<dbReference type="SMART" id="SM00388">
    <property type="entry name" value="HisKA"/>
    <property type="match status" value="1"/>
</dbReference>
<keyword evidence="18" id="KW-1185">Reference proteome</keyword>
<dbReference type="SMART" id="SM00387">
    <property type="entry name" value="HATPase_c"/>
    <property type="match status" value="1"/>
</dbReference>
<dbReference type="Pfam" id="PF00512">
    <property type="entry name" value="HisKA"/>
    <property type="match status" value="1"/>
</dbReference>
<dbReference type="SUPFAM" id="SSF47384">
    <property type="entry name" value="Homodimeric domain of signal transducing histidine kinase"/>
    <property type="match status" value="1"/>
</dbReference>
<evidence type="ECO:0000256" key="6">
    <source>
        <dbReference type="ARBA" id="ARBA00022777"/>
    </source>
</evidence>
<dbReference type="Proteomes" id="UP000679220">
    <property type="component" value="Unassembled WGS sequence"/>
</dbReference>
<keyword evidence="11" id="KW-0804">Transcription</keyword>
<dbReference type="PROSITE" id="PS01124">
    <property type="entry name" value="HTH_ARAC_FAMILY_2"/>
    <property type="match status" value="1"/>
</dbReference>
<dbReference type="CDD" id="cd17574">
    <property type="entry name" value="REC_OmpR"/>
    <property type="match status" value="1"/>
</dbReference>
<dbReference type="GO" id="GO:0043565">
    <property type="term" value="F:sequence-specific DNA binding"/>
    <property type="evidence" value="ECO:0007669"/>
    <property type="project" value="InterPro"/>
</dbReference>
<keyword evidence="13" id="KW-0812">Transmembrane</keyword>
<dbReference type="Gene3D" id="3.30.565.10">
    <property type="entry name" value="Histidine kinase-like ATPase, C-terminal domain"/>
    <property type="match status" value="1"/>
</dbReference>
<dbReference type="InterPro" id="IPR018062">
    <property type="entry name" value="HTH_AraC-typ_CS"/>
</dbReference>
<evidence type="ECO:0000259" key="15">
    <source>
        <dbReference type="PROSITE" id="PS50109"/>
    </source>
</evidence>
<dbReference type="InterPro" id="IPR013783">
    <property type="entry name" value="Ig-like_fold"/>
</dbReference>
<reference evidence="17" key="2">
    <citation type="submission" date="2021-04" db="EMBL/GenBank/DDBJ databases">
        <authorList>
            <person name="Zhang T."/>
            <person name="Zhang Y."/>
            <person name="Lu D."/>
            <person name="Zuo D."/>
            <person name="Du Z."/>
        </authorList>
    </citation>
    <scope>NUCLEOTIDE SEQUENCE</scope>
    <source>
        <strain evidence="17">JR1</strain>
    </source>
</reference>
<dbReference type="SMART" id="SM00448">
    <property type="entry name" value="REC"/>
    <property type="match status" value="1"/>
</dbReference>
<keyword evidence="4" id="KW-0808">Transferase</keyword>
<evidence type="ECO:0000256" key="8">
    <source>
        <dbReference type="ARBA" id="ARBA00023012"/>
    </source>
</evidence>
<dbReference type="PROSITE" id="PS00041">
    <property type="entry name" value="HTH_ARAC_FAMILY_1"/>
    <property type="match status" value="1"/>
</dbReference>
<dbReference type="Pfam" id="PF07495">
    <property type="entry name" value="Y_Y_Y"/>
    <property type="match status" value="1"/>
</dbReference>
<dbReference type="SUPFAM" id="SSF55874">
    <property type="entry name" value="ATPase domain of HSP90 chaperone/DNA topoisomerase II/histidine kinase"/>
    <property type="match status" value="1"/>
</dbReference>
<sequence length="1374" mass="156011">MRSRLLAIIILGYFIQYVSATDYSISAEYITLQDGLSDNNVNAILKDQAGFVWFGTSDGLNRYDGFHIKSYYPEKSSLHVLSLYQCPDGYLWIGSPNGLYVFDPTTESFLAHLKINPAPDDAFSSIPVNGVSGDFNKGFILSTSSGLAILKFPDFANRIDDYSVVWRNKTNSKGLLYDTFSCIAKAPDSQLWMGTNTNMVVSYNPTTDTFRPFPLERSNPEHPMFIVTNLSFIDNHLIISTIGHGIYILDPSNGEIAVIAHQPNDNTIISHKDVYGVVKDYSGDYWIATWDGLDQVHILNNKTRSQHYNWDHPLFKDKLENRVISILADPSGVIWIGTHGGGAVKINLEKQFFSRIRFNSLYEVKSFSTDWQNNLYIALYHGGIKKTTLPLSPEYRSAIEQFSTSGKGKRFIPSDIVLSSVTDESGNIWFGTLESSLLYYQPERDIVREIKVKPAKNENWEGRIQALSIDSQGRFWLGTSNGLILYDRNNNEFHLTQANPRIKYHLSGNNIRAILEDKDKALWIGAENGLNKLIYQELDSFRFNQFNDLHTSSDILGNKEVWALHQMPDGRIWIGYRSALGYYDAMHSTIHFFDKRDGLCHNFVACLTSQANDLWIGTNSGISKLNTQTNTFTNYYIANNLRAVFKTPDGQLIFGNNKGLLYFHPDSIQKRDYSTPVYITEIEIQNHPVSVMETVNKRVLLTKAAPYTSAIELHHPINSFAINFVGLSYLNQKSNKYKYRLSGFEETWTTVDGTQGTVTFNNLKPGDYRFEVMAANCDEVWNEQPAQLAFTIYPAWYASWWGQLLIATAIILLLTGFYRYRMKQLYRTKDLELQSKELEHELNIARIEKDKEHELAEMKSRFFTNISHELRTPLTLILAPIKDLLRSSALPEIAKNQLETVHQQAAHLYDLISQLLDLRKAEVGQMQLQASENDIVGFIEKLTERFKPFSQVRNVQLIFGSDQSAAKVWFDVEKLQIVVSNLLSNAIKFSPEKTTVSIHVKFKNDECLISVKDSGHGIPKSEHEKIFERFYQLQNQTVKDVSGSGIGLSLVKELVQLHHGSIAVESKPGKGAEFTIILPLGHQHLSDAEKGKGQTNKEPLIPEVRKQPTTTIVQNEEPNSFKVLIVEDHEELRHYLSSLLGSKYAIHHTSNGKEALKQIEKEQPDLIITDVMMPLMDGHQLCETIKTNEHLCHIPVIMLTAKSEESDMLEGLETGADDYITKPFTSEILLTKVDNILKNRAHLKQYYSQKVTLSPSNVEIEPQNELFIRQAIELVEKNLTNPMFNAAMLAEKLNMSQPTLYRRIKTFTGDNINTFIRSIRIRSAAQLLKSGGYSVSETATKVGFNDAAYFRKCFVDQFGTTPSKYKGDNTSNMQ</sequence>
<evidence type="ECO:0000256" key="3">
    <source>
        <dbReference type="ARBA" id="ARBA00022553"/>
    </source>
</evidence>
<dbReference type="InterPro" id="IPR015943">
    <property type="entry name" value="WD40/YVTN_repeat-like_dom_sf"/>
</dbReference>
<dbReference type="InterPro" id="IPR009057">
    <property type="entry name" value="Homeodomain-like_sf"/>
</dbReference>
<evidence type="ECO:0000256" key="12">
    <source>
        <dbReference type="PROSITE-ProRule" id="PRU00169"/>
    </source>
</evidence>
<evidence type="ECO:0000256" key="2">
    <source>
        <dbReference type="ARBA" id="ARBA00012438"/>
    </source>
</evidence>
<evidence type="ECO:0000256" key="4">
    <source>
        <dbReference type="ARBA" id="ARBA00022679"/>
    </source>
</evidence>
<dbReference type="FunFam" id="1.10.287.130:FF:000045">
    <property type="entry name" value="Two-component system sensor histidine kinase/response regulator"/>
    <property type="match status" value="1"/>
</dbReference>
<evidence type="ECO:0000256" key="9">
    <source>
        <dbReference type="ARBA" id="ARBA00023015"/>
    </source>
</evidence>
<protein>
    <recommendedName>
        <fullName evidence="2">histidine kinase</fullName>
        <ecNumber evidence="2">2.7.13.3</ecNumber>
    </recommendedName>
</protein>
<dbReference type="Gene3D" id="2.60.40.10">
    <property type="entry name" value="Immunoglobulins"/>
    <property type="match status" value="1"/>
</dbReference>
<dbReference type="Pfam" id="PF02518">
    <property type="entry name" value="HATPase_c"/>
    <property type="match status" value="1"/>
</dbReference>
<dbReference type="PROSITE" id="PS50110">
    <property type="entry name" value="RESPONSE_REGULATORY"/>
    <property type="match status" value="1"/>
</dbReference>
<dbReference type="GO" id="GO:0005524">
    <property type="term" value="F:ATP binding"/>
    <property type="evidence" value="ECO:0007669"/>
    <property type="project" value="UniProtKB-KW"/>
</dbReference>
<dbReference type="InterPro" id="IPR036097">
    <property type="entry name" value="HisK_dim/P_sf"/>
</dbReference>
<proteinExistence type="predicted"/>
<keyword evidence="8" id="KW-0902">Two-component regulatory system</keyword>
<feature type="modified residue" description="4-aspartylphosphate" evidence="12">
    <location>
        <position position="1170"/>
    </location>
</feature>
<dbReference type="Pfam" id="PF07494">
    <property type="entry name" value="Reg_prop"/>
    <property type="match status" value="3"/>
</dbReference>
<comment type="catalytic activity">
    <reaction evidence="1">
        <text>ATP + protein L-histidine = ADP + protein N-phospho-L-histidine.</text>
        <dbReference type="EC" id="2.7.13.3"/>
    </reaction>
</comment>
<dbReference type="InterPro" id="IPR003661">
    <property type="entry name" value="HisK_dim/P_dom"/>
</dbReference>
<keyword evidence="5" id="KW-0547">Nucleotide-binding</keyword>
<dbReference type="PANTHER" id="PTHR43547:SF2">
    <property type="entry name" value="HYBRID SIGNAL TRANSDUCTION HISTIDINE KINASE C"/>
    <property type="match status" value="1"/>
</dbReference>
<evidence type="ECO:0000256" key="11">
    <source>
        <dbReference type="ARBA" id="ARBA00023163"/>
    </source>
</evidence>
<keyword evidence="10" id="KW-0238">DNA-binding</keyword>
<dbReference type="CDD" id="cd00082">
    <property type="entry name" value="HisKA"/>
    <property type="match status" value="1"/>
</dbReference>
<dbReference type="PANTHER" id="PTHR43547">
    <property type="entry name" value="TWO-COMPONENT HISTIDINE KINASE"/>
    <property type="match status" value="1"/>
</dbReference>
<evidence type="ECO:0000256" key="5">
    <source>
        <dbReference type="ARBA" id="ARBA00022741"/>
    </source>
</evidence>
<dbReference type="FunFam" id="3.30.565.10:FF:000037">
    <property type="entry name" value="Hybrid sensor histidine kinase/response regulator"/>
    <property type="match status" value="1"/>
</dbReference>
<evidence type="ECO:0000256" key="10">
    <source>
        <dbReference type="ARBA" id="ARBA00023125"/>
    </source>
</evidence>
<evidence type="ECO:0000256" key="7">
    <source>
        <dbReference type="ARBA" id="ARBA00022840"/>
    </source>
</evidence>
<dbReference type="EMBL" id="JAGTAR010000003">
    <property type="protein sequence ID" value="MBR8534584.1"/>
    <property type="molecule type" value="Genomic_DNA"/>
</dbReference>
<organism evidence="17 18">
    <name type="scientific">Carboxylicivirga sediminis</name>
    <dbReference type="NCBI Taxonomy" id="2006564"/>
    <lineage>
        <taxon>Bacteria</taxon>
        <taxon>Pseudomonadati</taxon>
        <taxon>Bacteroidota</taxon>
        <taxon>Bacteroidia</taxon>
        <taxon>Marinilabiliales</taxon>
        <taxon>Marinilabiliaceae</taxon>
        <taxon>Carboxylicivirga</taxon>
    </lineage>
</organism>
<evidence type="ECO:0000259" key="14">
    <source>
        <dbReference type="PROSITE" id="PS01124"/>
    </source>
</evidence>
<dbReference type="GO" id="GO:0003700">
    <property type="term" value="F:DNA-binding transcription factor activity"/>
    <property type="evidence" value="ECO:0007669"/>
    <property type="project" value="InterPro"/>
</dbReference>
<feature type="transmembrane region" description="Helical" evidence="13">
    <location>
        <begin position="800"/>
        <end position="820"/>
    </location>
</feature>